<name>A0A9D3W6C8_9ROSI</name>
<dbReference type="AlphaFoldDB" id="A0A9D3W6C8"/>
<evidence type="ECO:0000313" key="1">
    <source>
        <dbReference type="EMBL" id="KAH1108708.1"/>
    </source>
</evidence>
<comment type="caution">
    <text evidence="1">The sequence shown here is derived from an EMBL/GenBank/DDBJ whole genome shotgun (WGS) entry which is preliminary data.</text>
</comment>
<protein>
    <submittedName>
        <fullName evidence="1">Uncharacterized protein</fullName>
    </submittedName>
</protein>
<sequence length="51" mass="6150">MNRGRWEVDSLFRSRYCFPNLYSARVIETASSLERELLIEMNYARSPFNEM</sequence>
<dbReference type="EMBL" id="JAIQCV010000004">
    <property type="protein sequence ID" value="KAH1108708.1"/>
    <property type="molecule type" value="Genomic_DNA"/>
</dbReference>
<organism evidence="1 2">
    <name type="scientific">Gossypium stocksii</name>
    <dbReference type="NCBI Taxonomy" id="47602"/>
    <lineage>
        <taxon>Eukaryota</taxon>
        <taxon>Viridiplantae</taxon>
        <taxon>Streptophyta</taxon>
        <taxon>Embryophyta</taxon>
        <taxon>Tracheophyta</taxon>
        <taxon>Spermatophyta</taxon>
        <taxon>Magnoliopsida</taxon>
        <taxon>eudicotyledons</taxon>
        <taxon>Gunneridae</taxon>
        <taxon>Pentapetalae</taxon>
        <taxon>rosids</taxon>
        <taxon>malvids</taxon>
        <taxon>Malvales</taxon>
        <taxon>Malvaceae</taxon>
        <taxon>Malvoideae</taxon>
        <taxon>Gossypium</taxon>
    </lineage>
</organism>
<accession>A0A9D3W6C8</accession>
<dbReference type="Proteomes" id="UP000828251">
    <property type="component" value="Unassembled WGS sequence"/>
</dbReference>
<evidence type="ECO:0000313" key="2">
    <source>
        <dbReference type="Proteomes" id="UP000828251"/>
    </source>
</evidence>
<gene>
    <name evidence="1" type="ORF">J1N35_012476</name>
</gene>
<proteinExistence type="predicted"/>
<reference evidence="1 2" key="1">
    <citation type="journal article" date="2021" name="Plant Biotechnol. J.">
        <title>Multi-omics assisted identification of the key and species-specific regulatory components of drought-tolerant mechanisms in Gossypium stocksii.</title>
        <authorList>
            <person name="Yu D."/>
            <person name="Ke L."/>
            <person name="Zhang D."/>
            <person name="Wu Y."/>
            <person name="Sun Y."/>
            <person name="Mei J."/>
            <person name="Sun J."/>
            <person name="Sun Y."/>
        </authorList>
    </citation>
    <scope>NUCLEOTIDE SEQUENCE [LARGE SCALE GENOMIC DNA]</scope>
    <source>
        <strain evidence="2">cv. E1</strain>
        <tissue evidence="1">Leaf</tissue>
    </source>
</reference>
<keyword evidence="2" id="KW-1185">Reference proteome</keyword>